<evidence type="ECO:0000256" key="2">
    <source>
        <dbReference type="ARBA" id="ARBA00007489"/>
    </source>
</evidence>
<dbReference type="PRINTS" id="PR01259">
    <property type="entry name" value="NACAEXCHNGR"/>
</dbReference>
<dbReference type="GO" id="GO:0098794">
    <property type="term" value="C:postsynapse"/>
    <property type="evidence" value="ECO:0000318"/>
    <property type="project" value="GO_Central"/>
</dbReference>
<dbReference type="Pfam" id="PF03160">
    <property type="entry name" value="Calx-beta"/>
    <property type="match status" value="2"/>
</dbReference>
<protein>
    <recommendedName>
        <fullName evidence="21">Calx-beta domain-containing protein</fullName>
    </recommendedName>
</protein>
<reference evidence="22" key="2">
    <citation type="submission" date="2022-06" db="UniProtKB">
        <authorList>
            <consortium name="EnsemblMetazoa"/>
        </authorList>
    </citation>
    <scope>IDENTIFICATION</scope>
    <source>
        <strain evidence="22">PS312</strain>
    </source>
</reference>
<dbReference type="EnsemblMetazoa" id="PPA40416.1">
    <property type="protein sequence ID" value="PPA40416.1"/>
    <property type="gene ID" value="WBGene00278785"/>
</dbReference>
<dbReference type="PANTHER" id="PTHR11878:SF76">
    <property type="entry name" value="CALX-BETA DOMAIN-CONTAINING PROTEIN"/>
    <property type="match status" value="1"/>
</dbReference>
<dbReference type="GO" id="GO:0046872">
    <property type="term" value="F:metal ion binding"/>
    <property type="evidence" value="ECO:0007669"/>
    <property type="project" value="UniProtKB-KW"/>
</dbReference>
<feature type="domain" description="Calx-beta" evidence="21">
    <location>
        <begin position="359"/>
        <end position="459"/>
    </location>
</feature>
<dbReference type="InterPro" id="IPR003644">
    <property type="entry name" value="Calx_beta"/>
</dbReference>
<dbReference type="InterPro" id="IPR038081">
    <property type="entry name" value="CalX-like_sf"/>
</dbReference>
<proteinExistence type="inferred from homology"/>
<feature type="transmembrane region" description="Helical" evidence="20">
    <location>
        <begin position="834"/>
        <end position="853"/>
    </location>
</feature>
<dbReference type="GO" id="GO:0007154">
    <property type="term" value="P:cell communication"/>
    <property type="evidence" value="ECO:0007669"/>
    <property type="project" value="InterPro"/>
</dbReference>
<feature type="transmembrane region" description="Helical" evidence="20">
    <location>
        <begin position="684"/>
        <end position="711"/>
    </location>
</feature>
<dbReference type="GO" id="GO:0035725">
    <property type="term" value="P:sodium ion transmembrane transport"/>
    <property type="evidence" value="ECO:0000318"/>
    <property type="project" value="GO_Central"/>
</dbReference>
<feature type="transmembrane region" description="Helical" evidence="20">
    <location>
        <begin position="794"/>
        <end position="814"/>
    </location>
</feature>
<evidence type="ECO:0000256" key="18">
    <source>
        <dbReference type="ARBA" id="ARBA00023201"/>
    </source>
</evidence>
<comment type="catalytic activity">
    <reaction evidence="19">
        <text>Ca(2+)(in) + 3 Na(+)(out) = Ca(2+)(out) + 3 Na(+)(in)</text>
        <dbReference type="Rhea" id="RHEA:69955"/>
        <dbReference type="ChEBI" id="CHEBI:29101"/>
        <dbReference type="ChEBI" id="CHEBI:29108"/>
    </reaction>
</comment>
<dbReference type="GO" id="GO:0030424">
    <property type="term" value="C:axon"/>
    <property type="evidence" value="ECO:0000318"/>
    <property type="project" value="GO_Central"/>
</dbReference>
<keyword evidence="8" id="KW-0479">Metal-binding</keyword>
<keyword evidence="10" id="KW-0677">Repeat</keyword>
<sequence length="858" mass="96060">MAGPSSNSTCKPGLIVPAITTSLPHALLYLFLLLYCFLGTAIIADIFMCAIERITSTTKKIKKKREELPLVEQGDKKAVQMRPEDEEYEYVKVWNPTVANLTLMALGSSAPEILLSLIEIVGNDFKAGDLGPGTIVGSAAFNLFCISAICVVSVRSPMVKRIEQLSVFYITSVFSVFAYLWILIILVLFSPNVIEIWEAALTLFFFFLLVVVAYAFDVQLWKKRATKSTHGHQVEVAVDSGRKGMDDENGDNYQTSLTADLPVPDIATVRNMTREAYPCTNPSSPLSSLSYHANIFFFRVARVYPSLSPEDHAKILAYRINQSMTPHDRMYYRIKAIRQMTSSWRESKTEQEVKKFLATTKTISPDGRMKPRIEWSARAYGVRKGDTKIALTIVRRGPVGYPITVSYHTVNGTAKKDQQFMDKKESIKFEMGQRFKVIDLQLIEDAHWKTDALFYVHLKIQDQEEDDRTKLGECNVARVRYVEDTNTASHHPSVEFAKPNYVVSENAGWVRVFIKLKNRPEKAERSYVFYDTEDVSAQADHDYMGVKNGRVTFEPEEVEKYVDIEIIDDKQDEKDETFLITVTRVDTQDVPITSKLRTTVTIISDDNALKNVTNVRKLMRNYLKDMKLERASWTEQIINASSVNGGDIHNATFCDAIKHGFAFPWKFIFAFVPPPEILGGWPCFFVSLALIGFVTAIIGDVASIFGCMMGIKDAVTAITLVALGTSLPDTFASKIAAEQASHPLIPDRTADNAVGNVTGSNSVNVFLGLGLPWLVASIYWASKGEQFKVEAGDLTYSVTLFTGLSLVCLFALIARRIIPFLGQGELGGPRTPKIITGLLFVLLWIIYIVLSIIRTESH</sequence>
<comment type="similarity">
    <text evidence="2">Belongs to the Ca(2+):cation antiporter (CaCA) (TC 2.A.19) family. SLC8 subfamily.</text>
</comment>
<evidence type="ECO:0000256" key="4">
    <source>
        <dbReference type="ARBA" id="ARBA00022449"/>
    </source>
</evidence>
<dbReference type="PANTHER" id="PTHR11878">
    <property type="entry name" value="SODIUM/CALCIUM EXCHANGER"/>
    <property type="match status" value="1"/>
</dbReference>
<evidence type="ECO:0000256" key="12">
    <source>
        <dbReference type="ARBA" id="ARBA00022860"/>
    </source>
</evidence>
<keyword evidence="15" id="KW-0406">Ion transport</keyword>
<keyword evidence="23" id="KW-1185">Reference proteome</keyword>
<dbReference type="Gene3D" id="1.20.1420.30">
    <property type="entry name" value="NCX, central ion-binding region"/>
    <property type="match status" value="2"/>
</dbReference>
<accession>A0A8R1UTG6</accession>
<evidence type="ECO:0000256" key="20">
    <source>
        <dbReference type="SAM" id="Phobius"/>
    </source>
</evidence>
<evidence type="ECO:0000256" key="3">
    <source>
        <dbReference type="ARBA" id="ARBA00022448"/>
    </source>
</evidence>
<evidence type="ECO:0000313" key="22">
    <source>
        <dbReference type="EnsemblMetazoa" id="PPA40416.1"/>
    </source>
</evidence>
<dbReference type="Pfam" id="PF01699">
    <property type="entry name" value="Na_Ca_ex"/>
    <property type="match status" value="2"/>
</dbReference>
<evidence type="ECO:0000256" key="11">
    <source>
        <dbReference type="ARBA" id="ARBA00022837"/>
    </source>
</evidence>
<keyword evidence="12" id="KW-0112">Calmodulin-binding</keyword>
<evidence type="ECO:0000256" key="10">
    <source>
        <dbReference type="ARBA" id="ARBA00022737"/>
    </source>
</evidence>
<comment type="subcellular location">
    <subcellularLocation>
        <location evidence="1">Cell membrane</location>
        <topology evidence="1">Multi-pass membrane protein</topology>
    </subcellularLocation>
</comment>
<gene>
    <name evidence="22" type="primary">WBGene00278785</name>
</gene>
<organism evidence="22 23">
    <name type="scientific">Pristionchus pacificus</name>
    <name type="common">Parasitic nematode worm</name>
    <dbReference type="NCBI Taxonomy" id="54126"/>
    <lineage>
        <taxon>Eukaryota</taxon>
        <taxon>Metazoa</taxon>
        <taxon>Ecdysozoa</taxon>
        <taxon>Nematoda</taxon>
        <taxon>Chromadorea</taxon>
        <taxon>Rhabditida</taxon>
        <taxon>Rhabditina</taxon>
        <taxon>Diplogasteromorpha</taxon>
        <taxon>Diplogasteroidea</taxon>
        <taxon>Neodiplogasteridae</taxon>
        <taxon>Pristionchus</taxon>
    </lineage>
</organism>
<dbReference type="AlphaFoldDB" id="A0A8R1UTG6"/>
<evidence type="ECO:0000256" key="5">
    <source>
        <dbReference type="ARBA" id="ARBA00022475"/>
    </source>
</evidence>
<keyword evidence="7 20" id="KW-0812">Transmembrane</keyword>
<feature type="transmembrane region" description="Helical" evidence="20">
    <location>
        <begin position="26"/>
        <end position="51"/>
    </location>
</feature>
<name>A0A8R1UTG6_PRIPA</name>
<evidence type="ECO:0000256" key="6">
    <source>
        <dbReference type="ARBA" id="ARBA00022568"/>
    </source>
</evidence>
<feature type="transmembrane region" description="Helical" evidence="20">
    <location>
        <begin position="166"/>
        <end position="190"/>
    </location>
</feature>
<evidence type="ECO:0000256" key="1">
    <source>
        <dbReference type="ARBA" id="ARBA00004651"/>
    </source>
</evidence>
<keyword evidence="17" id="KW-0325">Glycoprotein</keyword>
<feature type="transmembrane region" description="Helical" evidence="20">
    <location>
        <begin position="98"/>
        <end position="118"/>
    </location>
</feature>
<keyword evidence="13 20" id="KW-1133">Transmembrane helix</keyword>
<evidence type="ECO:0000256" key="9">
    <source>
        <dbReference type="ARBA" id="ARBA00022729"/>
    </source>
</evidence>
<keyword evidence="11" id="KW-0106">Calcium</keyword>
<dbReference type="InterPro" id="IPR004837">
    <property type="entry name" value="NaCa_Exmemb"/>
</dbReference>
<feature type="transmembrane region" description="Helical" evidence="20">
    <location>
        <begin position="130"/>
        <end position="154"/>
    </location>
</feature>
<dbReference type="SMART" id="SM00237">
    <property type="entry name" value="Calx_beta"/>
    <property type="match status" value="2"/>
</dbReference>
<evidence type="ECO:0000256" key="14">
    <source>
        <dbReference type="ARBA" id="ARBA00023053"/>
    </source>
</evidence>
<feature type="domain" description="Calx-beta" evidence="21">
    <location>
        <begin position="477"/>
        <end position="583"/>
    </location>
</feature>
<dbReference type="GO" id="GO:0005516">
    <property type="term" value="F:calmodulin binding"/>
    <property type="evidence" value="ECO:0007669"/>
    <property type="project" value="UniProtKB-KW"/>
</dbReference>
<evidence type="ECO:0000256" key="15">
    <source>
        <dbReference type="ARBA" id="ARBA00023065"/>
    </source>
</evidence>
<keyword evidence="6" id="KW-0109">Calcium transport</keyword>
<reference evidence="23" key="1">
    <citation type="journal article" date="2008" name="Nat. Genet.">
        <title>The Pristionchus pacificus genome provides a unique perspective on nematode lifestyle and parasitism.</title>
        <authorList>
            <person name="Dieterich C."/>
            <person name="Clifton S.W."/>
            <person name="Schuster L.N."/>
            <person name="Chinwalla A."/>
            <person name="Delehaunty K."/>
            <person name="Dinkelacker I."/>
            <person name="Fulton L."/>
            <person name="Fulton R."/>
            <person name="Godfrey J."/>
            <person name="Minx P."/>
            <person name="Mitreva M."/>
            <person name="Roeseler W."/>
            <person name="Tian H."/>
            <person name="Witte H."/>
            <person name="Yang S.P."/>
            <person name="Wilson R.K."/>
            <person name="Sommer R.J."/>
        </authorList>
    </citation>
    <scope>NUCLEOTIDE SEQUENCE [LARGE SCALE GENOMIC DNA]</scope>
    <source>
        <strain evidence="23">PS312</strain>
    </source>
</reference>
<dbReference type="InterPro" id="IPR051171">
    <property type="entry name" value="CaCA"/>
</dbReference>
<feature type="transmembrane region" description="Helical" evidence="20">
    <location>
        <begin position="196"/>
        <end position="216"/>
    </location>
</feature>
<dbReference type="GO" id="GO:0042383">
    <property type="term" value="C:sarcolemma"/>
    <property type="evidence" value="ECO:0000318"/>
    <property type="project" value="GO_Central"/>
</dbReference>
<dbReference type="InterPro" id="IPR004836">
    <property type="entry name" value="Na_Ca_Ex"/>
</dbReference>
<keyword evidence="4" id="KW-0050">Antiport</keyword>
<keyword evidence="5" id="KW-1003">Cell membrane</keyword>
<keyword evidence="16 20" id="KW-0472">Membrane</keyword>
<evidence type="ECO:0000313" key="23">
    <source>
        <dbReference type="Proteomes" id="UP000005239"/>
    </source>
</evidence>
<dbReference type="Gene3D" id="2.60.40.2030">
    <property type="match status" value="2"/>
</dbReference>
<feature type="transmembrane region" description="Helical" evidence="20">
    <location>
        <begin position="763"/>
        <end position="782"/>
    </location>
</feature>
<evidence type="ECO:0000256" key="7">
    <source>
        <dbReference type="ARBA" id="ARBA00022692"/>
    </source>
</evidence>
<keyword evidence="14" id="KW-0915">Sodium</keyword>
<dbReference type="SUPFAM" id="SSF141072">
    <property type="entry name" value="CalX-like"/>
    <property type="match status" value="2"/>
</dbReference>
<keyword evidence="18" id="KW-0739">Sodium transport</keyword>
<evidence type="ECO:0000256" key="8">
    <source>
        <dbReference type="ARBA" id="ARBA00022723"/>
    </source>
</evidence>
<evidence type="ECO:0000259" key="21">
    <source>
        <dbReference type="SMART" id="SM00237"/>
    </source>
</evidence>
<evidence type="ECO:0000256" key="13">
    <source>
        <dbReference type="ARBA" id="ARBA00022989"/>
    </source>
</evidence>
<keyword evidence="3" id="KW-0813">Transport</keyword>
<dbReference type="Proteomes" id="UP000005239">
    <property type="component" value="Unassembled WGS sequence"/>
</dbReference>
<keyword evidence="9" id="KW-0732">Signal</keyword>
<dbReference type="GO" id="GO:0005432">
    <property type="term" value="F:calcium:sodium antiporter activity"/>
    <property type="evidence" value="ECO:0000318"/>
    <property type="project" value="GO_Central"/>
</dbReference>
<dbReference type="GO" id="GO:0098703">
    <property type="term" value="P:calcium ion import across plasma membrane"/>
    <property type="evidence" value="ECO:0000318"/>
    <property type="project" value="GO_Central"/>
</dbReference>
<evidence type="ECO:0000256" key="19">
    <source>
        <dbReference type="ARBA" id="ARBA00033667"/>
    </source>
</evidence>
<dbReference type="InterPro" id="IPR044880">
    <property type="entry name" value="NCX_ion-bd_dom_sf"/>
</dbReference>
<evidence type="ECO:0000256" key="16">
    <source>
        <dbReference type="ARBA" id="ARBA00023136"/>
    </source>
</evidence>
<evidence type="ECO:0000256" key="17">
    <source>
        <dbReference type="ARBA" id="ARBA00023180"/>
    </source>
</evidence>